<evidence type="ECO:0000256" key="12">
    <source>
        <dbReference type="ARBA" id="ARBA00022916"/>
    </source>
</evidence>
<keyword evidence="12 19" id="KW-0135">Cellulose biosynthesis</keyword>
<keyword evidence="10 18" id="KW-0863">Zinc-finger</keyword>
<dbReference type="Pfam" id="PF14569">
    <property type="entry name" value="zf-UDP"/>
    <property type="match status" value="1"/>
</dbReference>
<keyword evidence="8 19" id="KW-0812">Transmembrane</keyword>
<dbReference type="InterPro" id="IPR005150">
    <property type="entry name" value="Cellulose_synth"/>
</dbReference>
<comment type="pathway">
    <text evidence="3 19">Glycan metabolism; plant cellulose biosynthesis.</text>
</comment>
<keyword evidence="23" id="KW-1185">Reference proteome</keyword>
<proteinExistence type="inferred from homology"/>
<evidence type="ECO:0000259" key="21">
    <source>
        <dbReference type="PROSITE" id="PS50089"/>
    </source>
</evidence>
<evidence type="ECO:0000256" key="4">
    <source>
        <dbReference type="ARBA" id="ARBA00007548"/>
    </source>
</evidence>
<dbReference type="PANTHER" id="PTHR13301">
    <property type="entry name" value="X-BOX TRANSCRIPTION FACTOR-RELATED"/>
    <property type="match status" value="1"/>
</dbReference>
<keyword evidence="16 19" id="KW-0961">Cell wall biogenesis/degradation</keyword>
<comment type="cofactor">
    <cofactor evidence="19">
        <name>Zn(2+)</name>
        <dbReference type="ChEBI" id="CHEBI:29105"/>
    </cofactor>
    <text evidence="19">Binds 2 Zn(2+) ions per subunit.</text>
</comment>
<keyword evidence="11 19" id="KW-0862">Zinc</keyword>
<keyword evidence="5 19" id="KW-1003">Cell membrane</keyword>
<evidence type="ECO:0000313" key="23">
    <source>
        <dbReference type="Proteomes" id="UP001318860"/>
    </source>
</evidence>
<reference evidence="22 23" key="1">
    <citation type="journal article" date="2021" name="Comput. Struct. Biotechnol. J.">
        <title>De novo genome assembly of the potent medicinal plant Rehmannia glutinosa using nanopore technology.</title>
        <authorList>
            <person name="Ma L."/>
            <person name="Dong C."/>
            <person name="Song C."/>
            <person name="Wang X."/>
            <person name="Zheng X."/>
            <person name="Niu Y."/>
            <person name="Chen S."/>
            <person name="Feng W."/>
        </authorList>
    </citation>
    <scope>NUCLEOTIDE SEQUENCE [LARGE SCALE GENOMIC DNA]</scope>
    <source>
        <strain evidence="22">DH-2019</strain>
    </source>
</reference>
<feature type="domain" description="RING-type" evidence="21">
    <location>
        <begin position="128"/>
        <end position="174"/>
    </location>
</feature>
<dbReference type="Proteomes" id="UP001318860">
    <property type="component" value="Unassembled WGS sequence"/>
</dbReference>
<keyword evidence="9 19" id="KW-0479">Metal-binding</keyword>
<comment type="catalytic activity">
    <reaction evidence="17 19">
        <text>[(1-&gt;4)-beta-D-glucosyl](n) + UDP-alpha-D-glucose = [(1-&gt;4)-beta-D-glucosyl](n+1) + UDP + H(+)</text>
        <dbReference type="Rhea" id="RHEA:19929"/>
        <dbReference type="Rhea" id="RHEA-COMP:10033"/>
        <dbReference type="Rhea" id="RHEA-COMP:10034"/>
        <dbReference type="ChEBI" id="CHEBI:15378"/>
        <dbReference type="ChEBI" id="CHEBI:18246"/>
        <dbReference type="ChEBI" id="CHEBI:58223"/>
        <dbReference type="ChEBI" id="CHEBI:58885"/>
        <dbReference type="EC" id="2.4.1.12"/>
    </reaction>
</comment>
<dbReference type="EMBL" id="JABTTQ020003150">
    <property type="protein sequence ID" value="KAK6119673.1"/>
    <property type="molecule type" value="Genomic_DNA"/>
</dbReference>
<evidence type="ECO:0000256" key="9">
    <source>
        <dbReference type="ARBA" id="ARBA00022723"/>
    </source>
</evidence>
<dbReference type="Gene3D" id="3.90.550.10">
    <property type="entry name" value="Spore Coat Polysaccharide Biosynthesis Protein SpsA, Chain A"/>
    <property type="match status" value="1"/>
</dbReference>
<evidence type="ECO:0000256" key="3">
    <source>
        <dbReference type="ARBA" id="ARBA00004768"/>
    </source>
</evidence>
<dbReference type="SUPFAM" id="SSF57850">
    <property type="entry name" value="RING/U-box"/>
    <property type="match status" value="1"/>
</dbReference>
<evidence type="ECO:0000256" key="16">
    <source>
        <dbReference type="ARBA" id="ARBA00023316"/>
    </source>
</evidence>
<evidence type="ECO:0000256" key="6">
    <source>
        <dbReference type="ARBA" id="ARBA00022676"/>
    </source>
</evidence>
<evidence type="ECO:0000256" key="5">
    <source>
        <dbReference type="ARBA" id="ARBA00022475"/>
    </source>
</evidence>
<dbReference type="Gene3D" id="3.30.40.10">
    <property type="entry name" value="Zinc/RING finger domain, C3HC4 (zinc finger)"/>
    <property type="match status" value="1"/>
</dbReference>
<comment type="caution">
    <text evidence="22">The sequence shown here is derived from an EMBL/GenBank/DDBJ whole genome shotgun (WGS) entry which is preliminary data.</text>
</comment>
<keyword evidence="13 19" id="KW-1133">Transmembrane helix</keyword>
<comment type="caution">
    <text evidence="19">Lacks conserved residue(s) required for the propagation of feature annotation.</text>
</comment>
<evidence type="ECO:0000256" key="2">
    <source>
        <dbReference type="ARBA" id="ARBA00004651"/>
    </source>
</evidence>
<keyword evidence="14 19" id="KW-0472">Membrane</keyword>
<evidence type="ECO:0000256" key="11">
    <source>
        <dbReference type="ARBA" id="ARBA00022833"/>
    </source>
</evidence>
<protein>
    <recommendedName>
        <fullName evidence="19">Cellulose synthase</fullName>
        <ecNumber evidence="19">2.4.1.12</ecNumber>
    </recommendedName>
</protein>
<keyword evidence="15" id="KW-0464">Manganese</keyword>
<evidence type="ECO:0000256" key="20">
    <source>
        <dbReference type="SAM" id="MobiDB-lite"/>
    </source>
</evidence>
<evidence type="ECO:0000256" key="7">
    <source>
        <dbReference type="ARBA" id="ARBA00022679"/>
    </source>
</evidence>
<dbReference type="EC" id="2.4.1.12" evidence="19"/>
<comment type="cofactor">
    <cofactor evidence="1">
        <name>Mn(2+)</name>
        <dbReference type="ChEBI" id="CHEBI:29035"/>
    </cofactor>
</comment>
<evidence type="ECO:0000256" key="19">
    <source>
        <dbReference type="RuleBase" id="RU361116"/>
    </source>
</evidence>
<dbReference type="CDD" id="cd16617">
    <property type="entry name" value="mRING-HC-C4C4_CesA"/>
    <property type="match status" value="1"/>
</dbReference>
<comment type="similarity">
    <text evidence="4 19">Belongs to the glycosyltransferase 2 family. Plant cellulose synthase subfamily.</text>
</comment>
<feature type="region of interest" description="Disordered" evidence="20">
    <location>
        <begin position="215"/>
        <end position="244"/>
    </location>
</feature>
<evidence type="ECO:0000256" key="18">
    <source>
        <dbReference type="PROSITE-ProRule" id="PRU00175"/>
    </source>
</evidence>
<dbReference type="SUPFAM" id="SSF53448">
    <property type="entry name" value="Nucleotide-diphospho-sugar transferases"/>
    <property type="match status" value="1"/>
</dbReference>
<feature type="region of interest" description="Disordered" evidence="20">
    <location>
        <begin position="165"/>
        <end position="194"/>
    </location>
</feature>
<evidence type="ECO:0000313" key="22">
    <source>
        <dbReference type="EMBL" id="KAK6119673.1"/>
    </source>
</evidence>
<organism evidence="22 23">
    <name type="scientific">Rehmannia glutinosa</name>
    <name type="common">Chinese foxglove</name>
    <dbReference type="NCBI Taxonomy" id="99300"/>
    <lineage>
        <taxon>Eukaryota</taxon>
        <taxon>Viridiplantae</taxon>
        <taxon>Streptophyta</taxon>
        <taxon>Embryophyta</taxon>
        <taxon>Tracheophyta</taxon>
        <taxon>Spermatophyta</taxon>
        <taxon>Magnoliopsida</taxon>
        <taxon>eudicotyledons</taxon>
        <taxon>Gunneridae</taxon>
        <taxon>Pentapetalae</taxon>
        <taxon>asterids</taxon>
        <taxon>lamiids</taxon>
        <taxon>Lamiales</taxon>
        <taxon>Orobanchaceae</taxon>
        <taxon>Rehmannieae</taxon>
        <taxon>Rehmannia</taxon>
    </lineage>
</organism>
<dbReference type="InterPro" id="IPR013083">
    <property type="entry name" value="Znf_RING/FYVE/PHD"/>
</dbReference>
<comment type="subcellular location">
    <subcellularLocation>
        <location evidence="2 19">Cell membrane</location>
        <topology evidence="2 19">Multi-pass membrane protein</topology>
    </subcellularLocation>
</comment>
<evidence type="ECO:0000256" key="15">
    <source>
        <dbReference type="ARBA" id="ARBA00023211"/>
    </source>
</evidence>
<name>A0ABR0UBN5_REHGL</name>
<evidence type="ECO:0000256" key="17">
    <source>
        <dbReference type="ARBA" id="ARBA00048682"/>
    </source>
</evidence>
<evidence type="ECO:0000256" key="13">
    <source>
        <dbReference type="ARBA" id="ARBA00022989"/>
    </source>
</evidence>
<feature type="transmembrane region" description="Helical" evidence="19">
    <location>
        <begin position="908"/>
        <end position="928"/>
    </location>
</feature>
<keyword evidence="6 19" id="KW-0328">Glycosyltransferase</keyword>
<evidence type="ECO:0000256" key="8">
    <source>
        <dbReference type="ARBA" id="ARBA00022692"/>
    </source>
</evidence>
<dbReference type="InterPro" id="IPR027934">
    <property type="entry name" value="CES_Znf_RING"/>
</dbReference>
<dbReference type="PROSITE" id="PS50089">
    <property type="entry name" value="ZF_RING_2"/>
    <property type="match status" value="1"/>
</dbReference>
<evidence type="ECO:0000256" key="14">
    <source>
        <dbReference type="ARBA" id="ARBA00023136"/>
    </source>
</evidence>
<gene>
    <name evidence="22" type="ORF">DH2020_046590</name>
</gene>
<dbReference type="InterPro" id="IPR001841">
    <property type="entry name" value="Znf_RING"/>
</dbReference>
<evidence type="ECO:0000256" key="1">
    <source>
        <dbReference type="ARBA" id="ARBA00001936"/>
    </source>
</evidence>
<sequence length="963" mass="109053">MPCKNLHHRQPLIFRRRRATGSSRYFRERPRWQTFWVTPPPLERVENQESGVSPIKPNDPKIEMDLCKIVTAPSGRMAARTKQAGDFDEMEANAGMVAGSHKRNELVRIRHDSDSGQKPLKNLNGQVCQICGDTVGVAANGDVFVACNECAFPVCRACYEYERKDGNQSCPQCKTRYKRHKGSPRVEGDDDEDDIDDLENEFIYSQGKIKARSQWHGDDAELSASSRRESQQPIPLLTNGQPVSQVSGEIPPSIQGTHSVRSTSGPLGPGDAFTLFHMLIRGSRVDLLLIVDPSKDLNSYGLGNVDWKERVEGWKLKQEKNMVQMNNRYSEGKGDTEGTGSNGEELQMVDDAHQPLSRVVPISSSHITPYRVVIILRLIILGFFLQYRYTHPVKDAYPLWLTSVICEVWFALSWLLDQFPKWYPVDRETYLDRLALRYDREGEPSQLAPVDVFVSTVDPMKEPPLVTANTVLSILAVDYPVDKVSCYVSDDGSAMLTFESLSETAEFARKWGPEFYFAQKIDYLKDKIKPSFVKERRAMKREYEEFKVRINALVAKAQKMPEEGWTMQDGTPWPGNNTRDHPAMIQVFLGHSGGLDTDGNELPRLVYVSREKRPGFQHHKKAGAMNALIRVSAVLTNGAYLLNVDCDHYFNNSKALKEAMCFMMDPAYGRKTCYVQFPQRFDGIDLHDRYANRNIINLKGLDGLQGPVYVGTGCCFNRQALYGYDPVLTEEDLQPNIIVKSCCGSRKKGRNKKYIDKKRAAKRTESTIPIFNMEDIEEGVEGYDDEKSLLMSQKSLEKRFGQSPVFIAATFMEQGGIPPSTNSATLLKEAIHVISCGYEDKTEWGKEGSAPINLSDRLNQVLRWALGSVEILLSRHCPIWYGYNGKLQLLERLAYINTIVYPLTSIPLLAYCMWFILLFVSIFATGILEMRWSGVSVEDWWRNEHSGSSVEHRLISLPSSKVS</sequence>
<accession>A0ABR0UBN5</accession>
<evidence type="ECO:0000256" key="10">
    <source>
        <dbReference type="ARBA" id="ARBA00022771"/>
    </source>
</evidence>
<dbReference type="InterPro" id="IPR029044">
    <property type="entry name" value="Nucleotide-diphossugar_trans"/>
</dbReference>
<dbReference type="Pfam" id="PF03552">
    <property type="entry name" value="Cellulose_synt"/>
    <property type="match status" value="1"/>
</dbReference>
<keyword evidence="7 19" id="KW-0808">Transferase</keyword>